<evidence type="ECO:0000313" key="3">
    <source>
        <dbReference type="EMBL" id="WJW67917.1"/>
    </source>
</evidence>
<dbReference type="RefSeq" id="WP_341469809.1">
    <property type="nucleotide sequence ID" value="NZ_CP128399.1"/>
</dbReference>
<dbReference type="AlphaFoldDB" id="A0A8T7LYM5"/>
<evidence type="ECO:0000313" key="4">
    <source>
        <dbReference type="Proteomes" id="UP000521676"/>
    </source>
</evidence>
<dbReference type="InterPro" id="IPR050923">
    <property type="entry name" value="Cell_Proc_Reg/RNA_Proc"/>
</dbReference>
<dbReference type="Proteomes" id="UP000521676">
    <property type="component" value="Unassembled WGS sequence"/>
</dbReference>
<dbReference type="CDD" id="cd00060">
    <property type="entry name" value="FHA"/>
    <property type="match status" value="2"/>
</dbReference>
<dbReference type="InterPro" id="IPR000253">
    <property type="entry name" value="FHA_dom"/>
</dbReference>
<dbReference type="PROSITE" id="PS50006">
    <property type="entry name" value="FHA_DOMAIN"/>
    <property type="match status" value="1"/>
</dbReference>
<name>A0A8T7LYM5_9CHLR</name>
<feature type="domain" description="FHA" evidence="1">
    <location>
        <begin position="37"/>
        <end position="86"/>
    </location>
</feature>
<dbReference type="Proteomes" id="UP001431572">
    <property type="component" value="Chromosome 1"/>
</dbReference>
<dbReference type="InterPro" id="IPR008984">
    <property type="entry name" value="SMAD_FHA_dom_sf"/>
</dbReference>
<dbReference type="EMBL" id="CP128399">
    <property type="protein sequence ID" value="WJW67917.1"/>
    <property type="molecule type" value="Genomic_DNA"/>
</dbReference>
<dbReference type="PANTHER" id="PTHR23308">
    <property type="entry name" value="NUCLEAR INHIBITOR OF PROTEIN PHOSPHATASE-1"/>
    <property type="match status" value="1"/>
</dbReference>
<keyword evidence="5" id="KW-1185">Reference proteome</keyword>
<evidence type="ECO:0000259" key="1">
    <source>
        <dbReference type="PROSITE" id="PS50006"/>
    </source>
</evidence>
<dbReference type="SMART" id="SM00240">
    <property type="entry name" value="FHA"/>
    <property type="match status" value="1"/>
</dbReference>
<dbReference type="EMBL" id="JACATZ010000001">
    <property type="protein sequence ID" value="NWJ46057.1"/>
    <property type="molecule type" value="Genomic_DNA"/>
</dbReference>
<reference evidence="2 4" key="1">
    <citation type="submission" date="2020-06" db="EMBL/GenBank/DDBJ databases">
        <title>Anoxygenic phototrophic Chloroflexota member uses a Type I reaction center.</title>
        <authorList>
            <person name="Tsuji J.M."/>
            <person name="Shaw N.A."/>
            <person name="Nagashima S."/>
            <person name="Venkiteswaran J."/>
            <person name="Schiff S.L."/>
            <person name="Hanada S."/>
            <person name="Tank M."/>
            <person name="Neufeld J.D."/>
        </authorList>
    </citation>
    <scope>NUCLEOTIDE SEQUENCE [LARGE SCALE GENOMIC DNA]</scope>
    <source>
        <strain evidence="2">L227-S17</strain>
    </source>
</reference>
<gene>
    <name evidence="2" type="ORF">HXX08_09285</name>
    <name evidence="3" type="ORF">OZ401_001201</name>
</gene>
<evidence type="ECO:0000313" key="2">
    <source>
        <dbReference type="EMBL" id="NWJ46057.1"/>
    </source>
</evidence>
<dbReference type="SUPFAM" id="SSF49879">
    <property type="entry name" value="SMAD/FHA domain"/>
    <property type="match status" value="2"/>
</dbReference>
<sequence length="255" mass="27679">MEQISATINANGMMLLGPEAHLRWGERVLPLRPVGKIVMGRAAGVDYLIADSSVSRRHAEIKYTNGLYYICDLGSTNGVFVSGKRVTGDVALMPGNEVQLGYVKMQFRLGLELTALPVQAKRPAQVPLLSLPPVIAPQVRAHSLQPDLFLHYRLRICSGSNSGMNLKLDSKSLYRIGRCGGLRSDFEINDVKGSELSAYVLKRIDGGFAIRDTSPNGAILLNGKAFDREARPLKSGDTITLGDTVLIFESVLLAA</sequence>
<evidence type="ECO:0000313" key="5">
    <source>
        <dbReference type="Proteomes" id="UP001431572"/>
    </source>
</evidence>
<accession>A0A8T7LYM5</accession>
<dbReference type="Gene3D" id="2.60.200.20">
    <property type="match status" value="2"/>
</dbReference>
<protein>
    <submittedName>
        <fullName evidence="2">FHA domain-containing protein</fullName>
    </submittedName>
</protein>
<reference evidence="3" key="2">
    <citation type="journal article" date="2024" name="Nature">
        <title>Anoxygenic phototroph of the Chloroflexota uses a type I reaction centre.</title>
        <authorList>
            <person name="Tsuji J.M."/>
            <person name="Shaw N.A."/>
            <person name="Nagashima S."/>
            <person name="Venkiteswaran J.J."/>
            <person name="Schiff S.L."/>
            <person name="Watanabe T."/>
            <person name="Fukui M."/>
            <person name="Hanada S."/>
            <person name="Tank M."/>
            <person name="Neufeld J.D."/>
        </authorList>
    </citation>
    <scope>NUCLEOTIDE SEQUENCE</scope>
    <source>
        <strain evidence="3">L227-S17</strain>
    </source>
</reference>
<organism evidence="2 4">
    <name type="scientific">Candidatus Chlorohelix allophototropha</name>
    <dbReference type="NCBI Taxonomy" id="3003348"/>
    <lineage>
        <taxon>Bacteria</taxon>
        <taxon>Bacillati</taxon>
        <taxon>Chloroflexota</taxon>
        <taxon>Chloroflexia</taxon>
        <taxon>Candidatus Chloroheliales</taxon>
        <taxon>Candidatus Chloroheliaceae</taxon>
        <taxon>Candidatus Chlorohelix</taxon>
    </lineage>
</organism>
<dbReference type="Pfam" id="PF00498">
    <property type="entry name" value="FHA"/>
    <property type="match status" value="1"/>
</dbReference>
<proteinExistence type="predicted"/>